<keyword evidence="2" id="KW-0812">Transmembrane</keyword>
<feature type="transmembrane region" description="Helical" evidence="2">
    <location>
        <begin position="12"/>
        <end position="34"/>
    </location>
</feature>
<comment type="caution">
    <text evidence="3">The sequence shown here is derived from an EMBL/GenBank/DDBJ whole genome shotgun (WGS) entry which is preliminary data.</text>
</comment>
<dbReference type="Proteomes" id="UP000698242">
    <property type="component" value="Unassembled WGS sequence"/>
</dbReference>
<keyword evidence="4" id="KW-1185">Reference proteome</keyword>
<feature type="compositionally biased region" description="Polar residues" evidence="1">
    <location>
        <begin position="120"/>
        <end position="135"/>
    </location>
</feature>
<dbReference type="EMBL" id="APKE01000038">
    <property type="protein sequence ID" value="KAF0674517.1"/>
    <property type="molecule type" value="Genomic_DNA"/>
</dbReference>
<name>A0A921TC70_9RHOB</name>
<accession>A0A921TC70</accession>
<sequence>MSKPEKHRNNSFLVPLGVTSAATVTALVATFVFLDRMPAPEGDAESPAAESRPTGAGTMPEGVADDVTEGIGDAGAPAVEQAEAAPEDGSAAQDEMAAGTQAAPSGDDTAATGANEEVSEAQTLSPAAETETGTPQGADIVEAAPADGSAEQEPDSDFVVDTNSGAPEGEGGEAEPSQLTAAPEGRDTVTNLDPEPGEDVVVDTDNGGTPFIPTKSGPDGGDGNALSAE</sequence>
<feature type="compositionally biased region" description="Low complexity" evidence="1">
    <location>
        <begin position="74"/>
        <end position="84"/>
    </location>
</feature>
<protein>
    <submittedName>
        <fullName evidence="3">Uncharacterized protein</fullName>
    </submittedName>
</protein>
<proteinExistence type="predicted"/>
<dbReference type="RefSeq" id="WP_159966678.1">
    <property type="nucleotide sequence ID" value="NZ_APKE01000038.1"/>
</dbReference>
<organism evidence="3 4">
    <name type="scientific">Profundibacterium mesophilum KAUST100406-0324</name>
    <dbReference type="NCBI Taxonomy" id="1037889"/>
    <lineage>
        <taxon>Bacteria</taxon>
        <taxon>Pseudomonadati</taxon>
        <taxon>Pseudomonadota</taxon>
        <taxon>Alphaproteobacteria</taxon>
        <taxon>Rhodobacterales</taxon>
        <taxon>Roseobacteraceae</taxon>
        <taxon>Profundibacterium</taxon>
    </lineage>
</organism>
<dbReference type="OrthoDB" id="7862824at2"/>
<gene>
    <name evidence="3" type="ORF">PMES_03167</name>
</gene>
<evidence type="ECO:0000313" key="4">
    <source>
        <dbReference type="Proteomes" id="UP000698242"/>
    </source>
</evidence>
<evidence type="ECO:0000313" key="3">
    <source>
        <dbReference type="EMBL" id="KAF0674517.1"/>
    </source>
</evidence>
<keyword evidence="2" id="KW-1133">Transmembrane helix</keyword>
<dbReference type="AlphaFoldDB" id="A0A921TC70"/>
<keyword evidence="2" id="KW-0472">Membrane</keyword>
<evidence type="ECO:0000256" key="1">
    <source>
        <dbReference type="SAM" id="MobiDB-lite"/>
    </source>
</evidence>
<reference evidence="3" key="1">
    <citation type="submission" date="2013-03" db="EMBL/GenBank/DDBJ databases">
        <title>Genome Sequence of the Profundibacterium mesophilum strain KAUST100406-0324T from Red Sea, a novel genus in the family Rhodobacteraceae.</title>
        <authorList>
            <person name="Essack M."/>
            <person name="Alam I."/>
            <person name="Lafi F."/>
            <person name="Alawi W."/>
            <person name="Kamanu F."/>
            <person name="Al-Suwailem A."/>
            <person name="Lee O.O."/>
            <person name="Xu Y."/>
            <person name="Bajic V."/>
            <person name="Qian P.-Y."/>
            <person name="Archer J."/>
        </authorList>
    </citation>
    <scope>NUCLEOTIDE SEQUENCE</scope>
    <source>
        <strain evidence="3">KAUST100406-0324</strain>
    </source>
</reference>
<feature type="region of interest" description="Disordered" evidence="1">
    <location>
        <begin position="38"/>
        <end position="229"/>
    </location>
</feature>
<evidence type="ECO:0000256" key="2">
    <source>
        <dbReference type="SAM" id="Phobius"/>
    </source>
</evidence>